<dbReference type="AlphaFoldDB" id="A0A193LD47"/>
<dbReference type="InterPro" id="IPR022272">
    <property type="entry name" value="Lipocalin_CS"/>
</dbReference>
<feature type="chain" id="PRO_5013433967" description="Outer membrane lipoprotein Blc" evidence="12">
    <location>
        <begin position="27"/>
        <end position="181"/>
    </location>
</feature>
<dbReference type="RefSeq" id="WP_068612904.1">
    <property type="nucleotide sequence ID" value="NZ_CP016268.1"/>
</dbReference>
<dbReference type="KEGG" id="woc:BA177_03535"/>
<proteinExistence type="inferred from homology"/>
<comment type="subunit">
    <text evidence="3 12">Homodimer.</text>
</comment>
<sequence>MNLRSRIFTPLLASLVAVFQSSCVGAPDGVQAVSGFELNRYLGTWYEIARLDHRFERGMSDVTATYSLRDDGGINVVNRGYKASSGEWNDATGKAYFVGAPDTGQLKVSFFGPFYGGYNIIALDKDDYQYALIAGPDRGYLWILARSRTLEPAVLSALIAKARRLNFPTDELIFVDHLLPD</sequence>
<dbReference type="GO" id="GO:0006950">
    <property type="term" value="P:response to stress"/>
    <property type="evidence" value="ECO:0007669"/>
    <property type="project" value="UniProtKB-ARBA"/>
</dbReference>
<evidence type="ECO:0000256" key="12">
    <source>
        <dbReference type="PIRNR" id="PIRNR036893"/>
    </source>
</evidence>
<gene>
    <name evidence="14" type="ORF">BA177_03535</name>
</gene>
<evidence type="ECO:0000256" key="3">
    <source>
        <dbReference type="ARBA" id="ARBA00011738"/>
    </source>
</evidence>
<dbReference type="Gene3D" id="2.40.128.20">
    <property type="match status" value="1"/>
</dbReference>
<dbReference type="InterPro" id="IPR000566">
    <property type="entry name" value="Lipocln_cytosolic_FA-bd_dom"/>
</dbReference>
<dbReference type="Proteomes" id="UP000092695">
    <property type="component" value="Chromosome"/>
</dbReference>
<keyword evidence="8 12" id="KW-0998">Cell outer membrane</keyword>
<evidence type="ECO:0000256" key="5">
    <source>
        <dbReference type="ARBA" id="ARBA00023121"/>
    </source>
</evidence>
<dbReference type="InterPro" id="IPR012674">
    <property type="entry name" value="Calycin"/>
</dbReference>
<dbReference type="Pfam" id="PF08212">
    <property type="entry name" value="Lipocalin_2"/>
    <property type="match status" value="1"/>
</dbReference>
<dbReference type="FunFam" id="2.40.128.20:FF:000002">
    <property type="entry name" value="Outer membrane lipoprotein Blc"/>
    <property type="match status" value="1"/>
</dbReference>
<dbReference type="GO" id="GO:0008289">
    <property type="term" value="F:lipid binding"/>
    <property type="evidence" value="ECO:0007669"/>
    <property type="project" value="UniProtKB-UniRule"/>
</dbReference>
<dbReference type="CDD" id="cd19438">
    <property type="entry name" value="lipocalin_Blc-like"/>
    <property type="match status" value="1"/>
</dbReference>
<evidence type="ECO:0000256" key="11">
    <source>
        <dbReference type="ARBA" id="ARBA00071217"/>
    </source>
</evidence>
<dbReference type="PRINTS" id="PR01171">
    <property type="entry name" value="BCTLIPOCALIN"/>
</dbReference>
<dbReference type="PROSITE" id="PS00213">
    <property type="entry name" value="LIPOCALIN"/>
    <property type="match status" value="1"/>
</dbReference>
<feature type="domain" description="Lipocalin/cytosolic fatty-acid binding" evidence="13">
    <location>
        <begin position="37"/>
        <end position="175"/>
    </location>
</feature>
<name>A0A193LD47_9GAMM</name>
<evidence type="ECO:0000313" key="14">
    <source>
        <dbReference type="EMBL" id="ANO50403.1"/>
    </source>
</evidence>
<keyword evidence="15" id="KW-1185">Reference proteome</keyword>
<keyword evidence="6 12" id="KW-0472">Membrane</keyword>
<protein>
    <recommendedName>
        <fullName evidence="11 12">Outer membrane lipoprotein Blc</fullName>
    </recommendedName>
</protein>
<evidence type="ECO:0000259" key="13">
    <source>
        <dbReference type="Pfam" id="PF08212"/>
    </source>
</evidence>
<evidence type="ECO:0000256" key="10">
    <source>
        <dbReference type="ARBA" id="ARBA00057024"/>
    </source>
</evidence>
<dbReference type="PANTHER" id="PTHR10612">
    <property type="entry name" value="APOLIPOPROTEIN D"/>
    <property type="match status" value="1"/>
</dbReference>
<evidence type="ECO:0000256" key="8">
    <source>
        <dbReference type="ARBA" id="ARBA00023237"/>
    </source>
</evidence>
<dbReference type="InterPro" id="IPR002446">
    <property type="entry name" value="Lipocalin_bac"/>
</dbReference>
<accession>A0A193LD47</accession>
<organism evidence="14 15">
    <name type="scientific">Woeseia oceani</name>
    <dbReference type="NCBI Taxonomy" id="1548547"/>
    <lineage>
        <taxon>Bacteria</taxon>
        <taxon>Pseudomonadati</taxon>
        <taxon>Pseudomonadota</taxon>
        <taxon>Gammaproteobacteria</taxon>
        <taxon>Woeseiales</taxon>
        <taxon>Woeseiaceae</taxon>
        <taxon>Woeseia</taxon>
    </lineage>
</organism>
<comment type="function">
    <text evidence="10 12">Involved in the storage or transport of lipids necessary for membrane maintenance under stressful conditions. Displays a binding preference for lysophospholipids.</text>
</comment>
<dbReference type="EMBL" id="CP016268">
    <property type="protein sequence ID" value="ANO50403.1"/>
    <property type="molecule type" value="Genomic_DNA"/>
</dbReference>
<dbReference type="PIRSF" id="PIRSF036893">
    <property type="entry name" value="Lipocalin_ApoD"/>
    <property type="match status" value="1"/>
</dbReference>
<keyword evidence="7" id="KW-0564">Palmitate</keyword>
<dbReference type="SUPFAM" id="SSF50814">
    <property type="entry name" value="Lipocalins"/>
    <property type="match status" value="1"/>
</dbReference>
<feature type="signal peptide" evidence="12">
    <location>
        <begin position="1"/>
        <end position="26"/>
    </location>
</feature>
<evidence type="ECO:0000256" key="2">
    <source>
        <dbReference type="ARBA" id="ARBA00006889"/>
    </source>
</evidence>
<evidence type="ECO:0000256" key="4">
    <source>
        <dbReference type="ARBA" id="ARBA00022729"/>
    </source>
</evidence>
<reference evidence="14 15" key="1">
    <citation type="submission" date="2016-06" db="EMBL/GenBank/DDBJ databases">
        <title>Complete genome sequence of a deep-branching marine Gamma Proteobacterium Woeseia oceani type strain XK5.</title>
        <authorList>
            <person name="Mu D."/>
            <person name="Du Z."/>
        </authorList>
    </citation>
    <scope>NUCLEOTIDE SEQUENCE [LARGE SCALE GENOMIC DNA]</scope>
    <source>
        <strain evidence="14 15">XK5</strain>
    </source>
</reference>
<keyword evidence="9 12" id="KW-0449">Lipoprotein</keyword>
<evidence type="ECO:0000256" key="1">
    <source>
        <dbReference type="ARBA" id="ARBA00004459"/>
    </source>
</evidence>
<dbReference type="PANTHER" id="PTHR10612:SF34">
    <property type="entry name" value="APOLIPOPROTEIN D"/>
    <property type="match status" value="1"/>
</dbReference>
<comment type="subcellular location">
    <subcellularLocation>
        <location evidence="1">Cell outer membrane</location>
        <topology evidence="1">Lipid-anchor</topology>
    </subcellularLocation>
</comment>
<dbReference type="InterPro" id="IPR047202">
    <property type="entry name" value="Lipocalin_Blc-like_dom"/>
</dbReference>
<evidence type="ECO:0000313" key="15">
    <source>
        <dbReference type="Proteomes" id="UP000092695"/>
    </source>
</evidence>
<evidence type="ECO:0000256" key="6">
    <source>
        <dbReference type="ARBA" id="ARBA00023136"/>
    </source>
</evidence>
<evidence type="ECO:0000256" key="7">
    <source>
        <dbReference type="ARBA" id="ARBA00023139"/>
    </source>
</evidence>
<keyword evidence="4 12" id="KW-0732">Signal</keyword>
<comment type="similarity">
    <text evidence="2 12">Belongs to the calycin superfamily. Lipocalin family.</text>
</comment>
<keyword evidence="5 12" id="KW-0446">Lipid-binding</keyword>
<dbReference type="GO" id="GO:0009279">
    <property type="term" value="C:cell outer membrane"/>
    <property type="evidence" value="ECO:0007669"/>
    <property type="project" value="UniProtKB-SubCell"/>
</dbReference>
<evidence type="ECO:0000256" key="9">
    <source>
        <dbReference type="ARBA" id="ARBA00023288"/>
    </source>
</evidence>
<dbReference type="InterPro" id="IPR022271">
    <property type="entry name" value="Lipocalin_ApoD"/>
</dbReference>